<dbReference type="EMBL" id="JBHUFB010000009">
    <property type="protein sequence ID" value="MFD1812234.1"/>
    <property type="molecule type" value="Genomic_DNA"/>
</dbReference>
<keyword evidence="7" id="KW-1185">Reference proteome</keyword>
<dbReference type="PANTHER" id="PTHR42978:SF6">
    <property type="entry name" value="QUORUM-QUENCHING LACTONASE YTNP-RELATED"/>
    <property type="match status" value="1"/>
</dbReference>
<feature type="domain" description="Metallo-beta-lactamase" evidence="5">
    <location>
        <begin position="58"/>
        <end position="278"/>
    </location>
</feature>
<reference evidence="7" key="1">
    <citation type="journal article" date="2019" name="Int. J. Syst. Evol. Microbiol.">
        <title>The Global Catalogue of Microorganisms (GCM) 10K type strain sequencing project: providing services to taxonomists for standard genome sequencing and annotation.</title>
        <authorList>
            <consortium name="The Broad Institute Genomics Platform"/>
            <consortium name="The Broad Institute Genome Sequencing Center for Infectious Disease"/>
            <person name="Wu L."/>
            <person name="Ma J."/>
        </authorList>
    </citation>
    <scope>NUCLEOTIDE SEQUENCE [LARGE SCALE GENOMIC DNA]</scope>
    <source>
        <strain evidence="7">DT72</strain>
    </source>
</reference>
<evidence type="ECO:0000256" key="3">
    <source>
        <dbReference type="ARBA" id="ARBA00022801"/>
    </source>
</evidence>
<dbReference type="InterPro" id="IPR036866">
    <property type="entry name" value="RibonucZ/Hydroxyglut_hydro"/>
</dbReference>
<protein>
    <submittedName>
        <fullName evidence="6">MBL fold metallo-hydrolase</fullName>
    </submittedName>
</protein>
<keyword evidence="3" id="KW-0378">Hydrolase</keyword>
<dbReference type="Pfam" id="PF00753">
    <property type="entry name" value="Lactamase_B"/>
    <property type="match status" value="1"/>
</dbReference>
<gene>
    <name evidence="6" type="ORF">ACFSJG_08410</name>
</gene>
<evidence type="ECO:0000256" key="4">
    <source>
        <dbReference type="ARBA" id="ARBA00022833"/>
    </source>
</evidence>
<evidence type="ECO:0000256" key="1">
    <source>
        <dbReference type="ARBA" id="ARBA00007749"/>
    </source>
</evidence>
<dbReference type="PANTHER" id="PTHR42978">
    <property type="entry name" value="QUORUM-QUENCHING LACTONASE YTNP-RELATED-RELATED"/>
    <property type="match status" value="1"/>
</dbReference>
<dbReference type="InterPro" id="IPR051013">
    <property type="entry name" value="MBL_superfamily_lactonases"/>
</dbReference>
<evidence type="ECO:0000313" key="6">
    <source>
        <dbReference type="EMBL" id="MFD1812234.1"/>
    </source>
</evidence>
<proteinExistence type="inferred from homology"/>
<dbReference type="SUPFAM" id="SSF56281">
    <property type="entry name" value="Metallo-hydrolase/oxidoreductase"/>
    <property type="match status" value="1"/>
</dbReference>
<sequence length="303" mass="32885">MTFTCDVGAARITQLTELARWPFPVGELFPAADEQAGRAALRLKAPFVDQRTGDLVLAIHTHLIRIGDATIVVDTGNGNHKHRPNLLPHHMFDTDYEDAFAETETDPGDVDLVISTHLHPDHCGWNTRLVDGRWVPTFGNATYLFGADELAGAQVLVSTNPDDPVRSDLVRAFHDSVQPVLDDAAWTTVTDGHVLAVRDGTRVVVRSAPGHTPGHLVVEVNTPDGGAVLSGDVIHHPLQFLRPDLAQAGDSDPVRARTTREALLDRCARDRMLLMPAHFPVDEPVVVILDENGRPTAPALLAG</sequence>
<evidence type="ECO:0000256" key="2">
    <source>
        <dbReference type="ARBA" id="ARBA00022723"/>
    </source>
</evidence>
<keyword evidence="4" id="KW-0862">Zinc</keyword>
<organism evidence="6 7">
    <name type="scientific">Rhodococcus gannanensis</name>
    <dbReference type="NCBI Taxonomy" id="1960308"/>
    <lineage>
        <taxon>Bacteria</taxon>
        <taxon>Bacillati</taxon>
        <taxon>Actinomycetota</taxon>
        <taxon>Actinomycetes</taxon>
        <taxon>Mycobacteriales</taxon>
        <taxon>Nocardiaceae</taxon>
        <taxon>Rhodococcus</taxon>
    </lineage>
</organism>
<dbReference type="CDD" id="cd16277">
    <property type="entry name" value="metallo-hydrolase-like_MBL-fold"/>
    <property type="match status" value="1"/>
</dbReference>
<accession>A0ABW4P2R8</accession>
<evidence type="ECO:0000313" key="7">
    <source>
        <dbReference type="Proteomes" id="UP001597286"/>
    </source>
</evidence>
<dbReference type="InterPro" id="IPR001279">
    <property type="entry name" value="Metallo-B-lactamas"/>
</dbReference>
<evidence type="ECO:0000259" key="5">
    <source>
        <dbReference type="SMART" id="SM00849"/>
    </source>
</evidence>
<comment type="caution">
    <text evidence="6">The sequence shown here is derived from an EMBL/GenBank/DDBJ whole genome shotgun (WGS) entry which is preliminary data.</text>
</comment>
<dbReference type="Proteomes" id="UP001597286">
    <property type="component" value="Unassembled WGS sequence"/>
</dbReference>
<keyword evidence="2" id="KW-0479">Metal-binding</keyword>
<dbReference type="Gene3D" id="3.60.15.10">
    <property type="entry name" value="Ribonuclease Z/Hydroxyacylglutathione hydrolase-like"/>
    <property type="match status" value="1"/>
</dbReference>
<dbReference type="RefSeq" id="WP_378484751.1">
    <property type="nucleotide sequence ID" value="NZ_JBHUFB010000009.1"/>
</dbReference>
<dbReference type="SMART" id="SM00849">
    <property type="entry name" value="Lactamase_B"/>
    <property type="match status" value="1"/>
</dbReference>
<name>A0ABW4P2R8_9NOCA</name>
<comment type="similarity">
    <text evidence="1">Belongs to the metallo-beta-lactamase superfamily.</text>
</comment>